<evidence type="ECO:0000313" key="1">
    <source>
        <dbReference type="EMBL" id="JAT79524.1"/>
    </source>
</evidence>
<dbReference type="AlphaFoldDB" id="A0A1E1VXW6"/>
<gene>
    <name evidence="1" type="ORF">g.838</name>
</gene>
<accession>A0A1E1VXW6</accession>
<proteinExistence type="predicted"/>
<sequence>MIVTKDNPHQCPNDMLKNELALEFEKLKSMVRTSDQPVTKIFEAGEDAWCDKGNNLVAPFPKFENAKHSLYDARNKFAGVTKMNFKSFDEVQVPVQHSDFVLVEYKDEDKMILRKVEERKVKEK</sequence>
<dbReference type="EMBL" id="GDQN01011530">
    <property type="protein sequence ID" value="JAT79524.1"/>
    <property type="molecule type" value="Transcribed_RNA"/>
</dbReference>
<name>A0A1E1VXW6_PECGO</name>
<reference evidence="1" key="1">
    <citation type="submission" date="2015-09" db="EMBL/GenBank/DDBJ databases">
        <title>De novo assembly of Pectinophora gossypiella (Pink Bollworm) gut transcriptome.</title>
        <authorList>
            <person name="Tassone E.E."/>
        </authorList>
    </citation>
    <scope>NUCLEOTIDE SEQUENCE</scope>
</reference>
<protein>
    <submittedName>
        <fullName evidence="1">Uncharacterized protein</fullName>
    </submittedName>
</protein>
<organism evidence="1">
    <name type="scientific">Pectinophora gossypiella</name>
    <name type="common">Cotton pink bollworm</name>
    <name type="synonym">Depressaria gossypiella</name>
    <dbReference type="NCBI Taxonomy" id="13191"/>
    <lineage>
        <taxon>Eukaryota</taxon>
        <taxon>Metazoa</taxon>
        <taxon>Ecdysozoa</taxon>
        <taxon>Arthropoda</taxon>
        <taxon>Hexapoda</taxon>
        <taxon>Insecta</taxon>
        <taxon>Pterygota</taxon>
        <taxon>Neoptera</taxon>
        <taxon>Endopterygota</taxon>
        <taxon>Lepidoptera</taxon>
        <taxon>Glossata</taxon>
        <taxon>Ditrysia</taxon>
        <taxon>Gelechioidea</taxon>
        <taxon>Gelechiidae</taxon>
        <taxon>Apatetrinae</taxon>
        <taxon>Pectinophora</taxon>
    </lineage>
</organism>